<organism evidence="10 11">
    <name type="scientific">Streptosporangium vulgare</name>
    <dbReference type="NCBI Taxonomy" id="46190"/>
    <lineage>
        <taxon>Bacteria</taxon>
        <taxon>Bacillati</taxon>
        <taxon>Actinomycetota</taxon>
        <taxon>Actinomycetes</taxon>
        <taxon>Streptosporangiales</taxon>
        <taxon>Streptosporangiaceae</taxon>
        <taxon>Streptosporangium</taxon>
    </lineage>
</organism>
<dbReference type="InterPro" id="IPR050131">
    <property type="entry name" value="Peptidase_S8_subtilisin-like"/>
</dbReference>
<feature type="chain" id="PRO_5047223663" evidence="8">
    <location>
        <begin position="23"/>
        <end position="413"/>
    </location>
</feature>
<dbReference type="InterPro" id="IPR015500">
    <property type="entry name" value="Peptidase_S8_subtilisin-rel"/>
</dbReference>
<evidence type="ECO:0000313" key="10">
    <source>
        <dbReference type="EMBL" id="MFB9679940.1"/>
    </source>
</evidence>
<gene>
    <name evidence="10" type="ORF">ACFFRH_31040</name>
</gene>
<dbReference type="InterPro" id="IPR000209">
    <property type="entry name" value="Peptidase_S8/S53_dom"/>
</dbReference>
<comment type="similarity">
    <text evidence="1 5 6">Belongs to the peptidase S8 family.</text>
</comment>
<proteinExistence type="inferred from homology"/>
<evidence type="ECO:0000256" key="4">
    <source>
        <dbReference type="ARBA" id="ARBA00022825"/>
    </source>
</evidence>
<dbReference type="PRINTS" id="PR00723">
    <property type="entry name" value="SUBTILISIN"/>
</dbReference>
<feature type="active site" description="Charge relay system" evidence="5">
    <location>
        <position position="99"/>
    </location>
</feature>
<dbReference type="PROSITE" id="PS00138">
    <property type="entry name" value="SUBTILASE_SER"/>
    <property type="match status" value="1"/>
</dbReference>
<protein>
    <submittedName>
        <fullName evidence="10">S8 family serine peptidase</fullName>
    </submittedName>
</protein>
<feature type="transmembrane region" description="Helical" evidence="7">
    <location>
        <begin position="374"/>
        <end position="396"/>
    </location>
</feature>
<evidence type="ECO:0000259" key="9">
    <source>
        <dbReference type="Pfam" id="PF00082"/>
    </source>
</evidence>
<reference evidence="10 11" key="1">
    <citation type="submission" date="2024-09" db="EMBL/GenBank/DDBJ databases">
        <authorList>
            <person name="Sun Q."/>
            <person name="Mori K."/>
        </authorList>
    </citation>
    <scope>NUCLEOTIDE SEQUENCE [LARGE SCALE GENOMIC DNA]</scope>
    <source>
        <strain evidence="10 11">JCM 3028</strain>
    </source>
</reference>
<dbReference type="PROSITE" id="PS51892">
    <property type="entry name" value="SUBTILASE"/>
    <property type="match status" value="1"/>
</dbReference>
<evidence type="ECO:0000256" key="2">
    <source>
        <dbReference type="ARBA" id="ARBA00022670"/>
    </source>
</evidence>
<keyword evidence="7" id="KW-0812">Transmembrane</keyword>
<dbReference type="InterPro" id="IPR022398">
    <property type="entry name" value="Peptidase_S8_His-AS"/>
</dbReference>
<dbReference type="PANTHER" id="PTHR43806">
    <property type="entry name" value="PEPTIDASE S8"/>
    <property type="match status" value="1"/>
</dbReference>
<feature type="active site" description="Charge relay system" evidence="5">
    <location>
        <position position="285"/>
    </location>
</feature>
<evidence type="ECO:0000256" key="8">
    <source>
        <dbReference type="SAM" id="SignalP"/>
    </source>
</evidence>
<keyword evidence="3 5" id="KW-0378">Hydrolase</keyword>
<feature type="domain" description="Peptidase S8/S53" evidence="9">
    <location>
        <begin position="90"/>
        <end position="320"/>
    </location>
</feature>
<name>A0ABV5TLD8_9ACTN</name>
<dbReference type="PROSITE" id="PS00136">
    <property type="entry name" value="SUBTILASE_ASP"/>
    <property type="match status" value="1"/>
</dbReference>
<keyword evidence="4 5" id="KW-0720">Serine protease</keyword>
<accession>A0ABV5TLD8</accession>
<feature type="signal peptide" evidence="8">
    <location>
        <begin position="1"/>
        <end position="22"/>
    </location>
</feature>
<dbReference type="InterPro" id="IPR023827">
    <property type="entry name" value="Peptidase_S8_Asp-AS"/>
</dbReference>
<dbReference type="Gene3D" id="3.40.50.200">
    <property type="entry name" value="Peptidase S8/S53 domain"/>
    <property type="match status" value="1"/>
</dbReference>
<dbReference type="RefSeq" id="WP_386161142.1">
    <property type="nucleotide sequence ID" value="NZ_JBHMBS010000019.1"/>
</dbReference>
<dbReference type="Pfam" id="PF00082">
    <property type="entry name" value="Peptidase_S8"/>
    <property type="match status" value="1"/>
</dbReference>
<dbReference type="InterPro" id="IPR023828">
    <property type="entry name" value="Peptidase_S8_Ser-AS"/>
</dbReference>
<comment type="caution">
    <text evidence="10">The sequence shown here is derived from an EMBL/GenBank/DDBJ whole genome shotgun (WGS) entry which is preliminary data.</text>
</comment>
<keyword evidence="7" id="KW-1133">Transmembrane helix</keyword>
<evidence type="ECO:0000313" key="11">
    <source>
        <dbReference type="Proteomes" id="UP001589610"/>
    </source>
</evidence>
<keyword evidence="7" id="KW-0472">Membrane</keyword>
<dbReference type="PROSITE" id="PS00137">
    <property type="entry name" value="SUBTILASE_HIS"/>
    <property type="match status" value="1"/>
</dbReference>
<dbReference type="InterPro" id="IPR036852">
    <property type="entry name" value="Peptidase_S8/S53_dom_sf"/>
</dbReference>
<evidence type="ECO:0000256" key="3">
    <source>
        <dbReference type="ARBA" id="ARBA00022801"/>
    </source>
</evidence>
<keyword evidence="8" id="KW-0732">Signal</keyword>
<evidence type="ECO:0000256" key="1">
    <source>
        <dbReference type="ARBA" id="ARBA00011073"/>
    </source>
</evidence>
<evidence type="ECO:0000256" key="6">
    <source>
        <dbReference type="RuleBase" id="RU003355"/>
    </source>
</evidence>
<feature type="active site" description="Charge relay system" evidence="5">
    <location>
        <position position="128"/>
    </location>
</feature>
<keyword evidence="2 5" id="KW-0645">Protease</keyword>
<dbReference type="Proteomes" id="UP001589610">
    <property type="component" value="Unassembled WGS sequence"/>
</dbReference>
<evidence type="ECO:0000256" key="7">
    <source>
        <dbReference type="SAM" id="Phobius"/>
    </source>
</evidence>
<dbReference type="PANTHER" id="PTHR43806:SF11">
    <property type="entry name" value="CEREVISIN-RELATED"/>
    <property type="match status" value="1"/>
</dbReference>
<dbReference type="EMBL" id="JBHMBS010000019">
    <property type="protein sequence ID" value="MFB9679940.1"/>
    <property type="molecule type" value="Genomic_DNA"/>
</dbReference>
<evidence type="ECO:0000256" key="5">
    <source>
        <dbReference type="PROSITE-ProRule" id="PRU01240"/>
    </source>
</evidence>
<sequence>MIGRMLVTVLVLAAIAAPPAVARVEAGAAARAGVAETVSAVKAGGTSGAGTAGTVAAPVRCNPGRGTTSIGESWAQRRLSLPEVWELTKGAGVTVAVVDSGVDTRHPQLRRTRSIDLTATGARDCLGHGTAVAGIIGAAEMKGVPFTGVAPQARLLSIKQTSDGTGDVGRLALAIVRAAELGADVINVSVEARDQADLRNAVTYALAMDAVVVAAAGNVQKEDGTPGPAYPAAYEGVLSVGAAGPDGARADSSNAVTPVSVLAPGRGVTSTWAGRAYREDLEGTSFAAPYVAGVVALVRARHPELDNVRVRRRVELTANGGSGAGTGAGMVNPLLAVSAILPSEQVALAPRQAAPLPGDAVRPAPPEDSRAVSISLWVALGSLAAGVLVTVAGIAVPMGRRRGWRPGSIENQT</sequence>
<dbReference type="SUPFAM" id="SSF52743">
    <property type="entry name" value="Subtilisin-like"/>
    <property type="match status" value="1"/>
</dbReference>
<keyword evidence="11" id="KW-1185">Reference proteome</keyword>